<dbReference type="SUPFAM" id="SSF52266">
    <property type="entry name" value="SGNH hydrolase"/>
    <property type="match status" value="1"/>
</dbReference>
<protein>
    <recommendedName>
        <fullName evidence="1">SGNH hydrolase-type esterase domain-containing protein</fullName>
    </recommendedName>
</protein>
<dbReference type="Proteomes" id="UP000001175">
    <property type="component" value="Chromosome"/>
</dbReference>
<name>A0A0H3K3X6_SYNP6</name>
<dbReference type="KEGG" id="syc:syc1564_c"/>
<sequence length="239" mass="27247">MGSTVRPLVPQRWIAIGDSTIYGYGDPEGGGWVERLRRQWMHPDRPGPVLYNLGVRGDGVEQVQQRLEAEFRCRGELRRQQPDVILLSVGINDSARIGSLKGRQMCPRDRFTEAIQALLQESKSLAPTLVIGMVPVSEAQMPFADCLWFNHADQREYTAITQQACEELNLPYLDLFSRWWERGEEWWQSCLGPDGLHPNVSGYRAIYEEVQAWAPLQQLLYQPSLAAEIASVRTRVTHL</sequence>
<dbReference type="Gene3D" id="3.40.50.1110">
    <property type="entry name" value="SGNH hydrolase"/>
    <property type="match status" value="1"/>
</dbReference>
<dbReference type="GO" id="GO:0004622">
    <property type="term" value="F:phosphatidylcholine lysophospholipase activity"/>
    <property type="evidence" value="ECO:0007669"/>
    <property type="project" value="TreeGrafter"/>
</dbReference>
<organism evidence="2 3">
    <name type="scientific">Synechococcus sp. (strain ATCC 27144 / PCC 6301 / SAUG 1402/1)</name>
    <name type="common">Anacystis nidulans</name>
    <dbReference type="NCBI Taxonomy" id="269084"/>
    <lineage>
        <taxon>Bacteria</taxon>
        <taxon>Bacillati</taxon>
        <taxon>Cyanobacteriota</taxon>
        <taxon>Cyanophyceae</taxon>
        <taxon>Synechococcales</taxon>
        <taxon>Synechococcaceae</taxon>
        <taxon>Synechococcus</taxon>
    </lineage>
</organism>
<dbReference type="InterPro" id="IPR013830">
    <property type="entry name" value="SGNH_hydro"/>
</dbReference>
<accession>A0A0H3K3X6</accession>
<evidence type="ECO:0000313" key="3">
    <source>
        <dbReference type="Proteomes" id="UP000001175"/>
    </source>
</evidence>
<evidence type="ECO:0000313" key="2">
    <source>
        <dbReference type="EMBL" id="BAD79754.1"/>
    </source>
</evidence>
<reference evidence="2 3" key="1">
    <citation type="journal article" date="2007" name="Photosyn. Res.">
        <title>Complete nucleotide sequence of the freshwater unicellular cyanobacterium Synechococcus elongatus PCC 6301 chromosome: gene content and organization.</title>
        <authorList>
            <person name="Sugita C."/>
            <person name="Ogata K."/>
            <person name="Shikata M."/>
            <person name="Jikuya H."/>
            <person name="Takano J."/>
            <person name="Furumichi M."/>
            <person name="Kanehisa M."/>
            <person name="Omata T."/>
            <person name="Sugiura M."/>
            <person name="Sugita M."/>
        </authorList>
    </citation>
    <scope>NUCLEOTIDE SEQUENCE [LARGE SCALE GENOMIC DNA]</scope>
    <source>
        <strain evidence="3">ATCC 27144 / PCC 6301 / SAUG 1402/1</strain>
    </source>
</reference>
<dbReference type="eggNOG" id="COG2755">
    <property type="taxonomic scope" value="Bacteria"/>
</dbReference>
<proteinExistence type="predicted"/>
<feature type="domain" description="SGNH hydrolase-type esterase" evidence="1">
    <location>
        <begin position="15"/>
        <end position="205"/>
    </location>
</feature>
<dbReference type="RefSeq" id="WP_011243874.1">
    <property type="nucleotide sequence ID" value="NC_006576.1"/>
</dbReference>
<dbReference type="InterPro" id="IPR051532">
    <property type="entry name" value="Ester_Hydrolysis_Enzymes"/>
</dbReference>
<gene>
    <name evidence="2" type="ordered locus">syc1564_c</name>
</gene>
<dbReference type="PANTHER" id="PTHR30383:SF5">
    <property type="entry name" value="SGNH HYDROLASE-TYPE ESTERASE DOMAIN-CONTAINING PROTEIN"/>
    <property type="match status" value="1"/>
</dbReference>
<dbReference type="EMBL" id="AP008231">
    <property type="protein sequence ID" value="BAD79754.1"/>
    <property type="molecule type" value="Genomic_DNA"/>
</dbReference>
<evidence type="ECO:0000259" key="1">
    <source>
        <dbReference type="Pfam" id="PF13472"/>
    </source>
</evidence>
<dbReference type="GeneID" id="72431439"/>
<dbReference type="SMR" id="A0A0H3K3X6"/>
<dbReference type="InterPro" id="IPR036514">
    <property type="entry name" value="SGNH_hydro_sf"/>
</dbReference>
<dbReference type="Pfam" id="PF13472">
    <property type="entry name" value="Lipase_GDSL_2"/>
    <property type="match status" value="1"/>
</dbReference>
<dbReference type="PANTHER" id="PTHR30383">
    <property type="entry name" value="THIOESTERASE 1/PROTEASE 1/LYSOPHOSPHOLIPASE L1"/>
    <property type="match status" value="1"/>
</dbReference>
<dbReference type="AlphaFoldDB" id="A0A0H3K3X6"/>